<dbReference type="SUPFAM" id="SSF46785">
    <property type="entry name" value="Winged helix' DNA-binding domain"/>
    <property type="match status" value="2"/>
</dbReference>
<dbReference type="InterPro" id="IPR019888">
    <property type="entry name" value="Tscrpt_reg_AsnC-like"/>
</dbReference>
<sequence>MTQESATPDNHEVVVDELDLAIVNCLQLHPRASWTLLASALDVDPVTVARRWQRLSDAGIAWVSGRAAGQGRAESCLAVVELSCSATETLSIAERVTELPHVLSVEHTTGPRSLTLLVEVRDLAFLSQFLLTSLEGVLATTSYAVTQVYSMGDHWQLHVLDAAQHAVMLGAQPPRLDGLTAAASTPARPYDAVDRRIILLLGEDGRMPVATIAARAGLSESTVRRRLTDLVGNGRVVLRCDIALPDSGWPVISWLWAQADARDIDDVAARLRRMSGIRVCWRISGGPSNLMLALTTHSLHELSVVEARLATEVPEMTIHDRSMVLRSLKRMGRQLDAAGRSVRVVPLDIWADPAGGPILPAGPRTAAATASGRRRRVLLP</sequence>
<dbReference type="Pfam" id="PF13404">
    <property type="entry name" value="HTH_AsnC-type"/>
    <property type="match status" value="2"/>
</dbReference>
<comment type="caution">
    <text evidence="5">The sequence shown here is derived from an EMBL/GenBank/DDBJ whole genome shotgun (WGS) entry which is preliminary data.</text>
</comment>
<dbReference type="SUPFAM" id="SSF54909">
    <property type="entry name" value="Dimeric alpha+beta barrel"/>
    <property type="match status" value="1"/>
</dbReference>
<evidence type="ECO:0000256" key="3">
    <source>
        <dbReference type="ARBA" id="ARBA00023163"/>
    </source>
</evidence>
<name>A0A495XZP3_9MICO</name>
<dbReference type="EMBL" id="RBXT01000001">
    <property type="protein sequence ID" value="RKT77973.1"/>
    <property type="molecule type" value="Genomic_DNA"/>
</dbReference>
<evidence type="ECO:0000313" key="5">
    <source>
        <dbReference type="EMBL" id="RKT77973.1"/>
    </source>
</evidence>
<evidence type="ECO:0000259" key="4">
    <source>
        <dbReference type="PROSITE" id="PS50956"/>
    </source>
</evidence>
<dbReference type="PRINTS" id="PR00033">
    <property type="entry name" value="HTHASNC"/>
</dbReference>
<keyword evidence="2 5" id="KW-0238">DNA-binding</keyword>
<accession>A0A495XZP3</accession>
<evidence type="ECO:0000256" key="1">
    <source>
        <dbReference type="ARBA" id="ARBA00023015"/>
    </source>
</evidence>
<dbReference type="Gene3D" id="1.10.10.10">
    <property type="entry name" value="Winged helix-like DNA-binding domain superfamily/Winged helix DNA-binding domain"/>
    <property type="match status" value="2"/>
</dbReference>
<dbReference type="InterPro" id="IPR036388">
    <property type="entry name" value="WH-like_DNA-bd_sf"/>
</dbReference>
<feature type="domain" description="HTH asnC-type" evidence="4">
    <location>
        <begin position="190"/>
        <end position="234"/>
    </location>
</feature>
<dbReference type="Pfam" id="PF01037">
    <property type="entry name" value="AsnC_trans_reg"/>
    <property type="match status" value="1"/>
</dbReference>
<dbReference type="GO" id="GO:0043565">
    <property type="term" value="F:sequence-specific DNA binding"/>
    <property type="evidence" value="ECO:0007669"/>
    <property type="project" value="InterPro"/>
</dbReference>
<dbReference type="InterPro" id="IPR019887">
    <property type="entry name" value="Tscrpt_reg_AsnC/Lrp_C"/>
</dbReference>
<proteinExistence type="predicted"/>
<evidence type="ECO:0000256" key="2">
    <source>
        <dbReference type="ARBA" id="ARBA00023125"/>
    </source>
</evidence>
<dbReference type="SMART" id="SM00344">
    <property type="entry name" value="HTH_ASNC"/>
    <property type="match status" value="2"/>
</dbReference>
<dbReference type="PANTHER" id="PTHR30154">
    <property type="entry name" value="LEUCINE-RESPONSIVE REGULATORY PROTEIN"/>
    <property type="match status" value="1"/>
</dbReference>
<reference evidence="5 6" key="1">
    <citation type="submission" date="2018-10" db="EMBL/GenBank/DDBJ databases">
        <title>Sequencing the genomes of 1000 actinobacteria strains.</title>
        <authorList>
            <person name="Klenk H.-P."/>
        </authorList>
    </citation>
    <scope>NUCLEOTIDE SEQUENCE [LARGE SCALE GENOMIC DNA]</scope>
    <source>
        <strain evidence="5 6">DSM 44267</strain>
    </source>
</reference>
<dbReference type="GO" id="GO:0005829">
    <property type="term" value="C:cytosol"/>
    <property type="evidence" value="ECO:0007669"/>
    <property type="project" value="TreeGrafter"/>
</dbReference>
<keyword evidence="3" id="KW-0804">Transcription</keyword>
<dbReference type="InterPro" id="IPR011008">
    <property type="entry name" value="Dimeric_a/b-barrel"/>
</dbReference>
<protein>
    <submittedName>
        <fullName evidence="5">DNA-binding Lrp family transcriptional regulator</fullName>
    </submittedName>
</protein>
<dbReference type="PROSITE" id="PS50956">
    <property type="entry name" value="HTH_ASNC_2"/>
    <property type="match status" value="1"/>
</dbReference>
<organism evidence="5 6">
    <name type="scientific">Terracoccus luteus</name>
    <dbReference type="NCBI Taxonomy" id="53356"/>
    <lineage>
        <taxon>Bacteria</taxon>
        <taxon>Bacillati</taxon>
        <taxon>Actinomycetota</taxon>
        <taxon>Actinomycetes</taxon>
        <taxon>Micrococcales</taxon>
        <taxon>Intrasporangiaceae</taxon>
        <taxon>Terracoccus</taxon>
    </lineage>
</organism>
<dbReference type="RefSeq" id="WP_121032136.1">
    <property type="nucleotide sequence ID" value="NZ_RBXT01000001.1"/>
</dbReference>
<dbReference type="InterPro" id="IPR036390">
    <property type="entry name" value="WH_DNA-bd_sf"/>
</dbReference>
<keyword evidence="6" id="KW-1185">Reference proteome</keyword>
<dbReference type="InterPro" id="IPR000485">
    <property type="entry name" value="AsnC-type_HTH_dom"/>
</dbReference>
<dbReference type="Gene3D" id="3.30.70.920">
    <property type="match status" value="1"/>
</dbReference>
<dbReference type="PANTHER" id="PTHR30154:SF34">
    <property type="entry name" value="TRANSCRIPTIONAL REGULATOR AZLB"/>
    <property type="match status" value="1"/>
</dbReference>
<evidence type="ECO:0000313" key="6">
    <source>
        <dbReference type="Proteomes" id="UP000278440"/>
    </source>
</evidence>
<keyword evidence="1" id="KW-0805">Transcription regulation</keyword>
<dbReference type="Proteomes" id="UP000278440">
    <property type="component" value="Unassembled WGS sequence"/>
</dbReference>
<dbReference type="CDD" id="cd00090">
    <property type="entry name" value="HTH_ARSR"/>
    <property type="match status" value="1"/>
</dbReference>
<dbReference type="GO" id="GO:0043200">
    <property type="term" value="P:response to amino acid"/>
    <property type="evidence" value="ECO:0007669"/>
    <property type="project" value="TreeGrafter"/>
</dbReference>
<gene>
    <name evidence="5" type="ORF">DFJ68_1407</name>
</gene>
<dbReference type="InterPro" id="IPR011991">
    <property type="entry name" value="ArsR-like_HTH"/>
</dbReference>
<dbReference type="AlphaFoldDB" id="A0A495XZP3"/>
<dbReference type="OrthoDB" id="4050641at2"/>